<gene>
    <name evidence="2" type="ORF">G2W53_043568</name>
</gene>
<reference evidence="2" key="1">
    <citation type="submission" date="2020-09" db="EMBL/GenBank/DDBJ databases">
        <title>Genome-Enabled Discovery of Anthraquinone Biosynthesis in Senna tora.</title>
        <authorList>
            <person name="Kang S.-H."/>
            <person name="Pandey R.P."/>
            <person name="Lee C.-M."/>
            <person name="Sim J.-S."/>
            <person name="Jeong J.-T."/>
            <person name="Choi B.-S."/>
            <person name="Jung M."/>
            <person name="Ginzburg D."/>
            <person name="Zhao K."/>
            <person name="Won S.Y."/>
            <person name="Oh T.-J."/>
            <person name="Yu Y."/>
            <person name="Kim N.-H."/>
            <person name="Lee O.R."/>
            <person name="Lee T.-H."/>
            <person name="Bashyal P."/>
            <person name="Kim T.-S."/>
            <person name="Lee W.-H."/>
            <person name="Kawkins C."/>
            <person name="Kim C.-K."/>
            <person name="Kim J.S."/>
            <person name="Ahn B.O."/>
            <person name="Rhee S.Y."/>
            <person name="Sohng J.K."/>
        </authorList>
    </citation>
    <scope>NUCLEOTIDE SEQUENCE</scope>
    <source>
        <tissue evidence="2">Leaf</tissue>
    </source>
</reference>
<keyword evidence="3" id="KW-1185">Reference proteome</keyword>
<evidence type="ECO:0000313" key="2">
    <source>
        <dbReference type="EMBL" id="KAF7804457.1"/>
    </source>
</evidence>
<accession>A0A834W0B7</accession>
<dbReference type="AlphaFoldDB" id="A0A834W0B7"/>
<dbReference type="EMBL" id="JAAIUW010000013">
    <property type="protein sequence ID" value="KAF7804457.1"/>
    <property type="molecule type" value="Genomic_DNA"/>
</dbReference>
<feature type="compositionally biased region" description="Polar residues" evidence="1">
    <location>
        <begin position="35"/>
        <end position="45"/>
    </location>
</feature>
<feature type="region of interest" description="Disordered" evidence="1">
    <location>
        <begin position="28"/>
        <end position="55"/>
    </location>
</feature>
<comment type="caution">
    <text evidence="2">The sequence shown here is derived from an EMBL/GenBank/DDBJ whole genome shotgun (WGS) entry which is preliminary data.</text>
</comment>
<proteinExistence type="predicted"/>
<organism evidence="2 3">
    <name type="scientific">Senna tora</name>
    <dbReference type="NCBI Taxonomy" id="362788"/>
    <lineage>
        <taxon>Eukaryota</taxon>
        <taxon>Viridiplantae</taxon>
        <taxon>Streptophyta</taxon>
        <taxon>Embryophyta</taxon>
        <taxon>Tracheophyta</taxon>
        <taxon>Spermatophyta</taxon>
        <taxon>Magnoliopsida</taxon>
        <taxon>eudicotyledons</taxon>
        <taxon>Gunneridae</taxon>
        <taxon>Pentapetalae</taxon>
        <taxon>rosids</taxon>
        <taxon>fabids</taxon>
        <taxon>Fabales</taxon>
        <taxon>Fabaceae</taxon>
        <taxon>Caesalpinioideae</taxon>
        <taxon>Cassia clade</taxon>
        <taxon>Senna</taxon>
    </lineage>
</organism>
<evidence type="ECO:0000256" key="1">
    <source>
        <dbReference type="SAM" id="MobiDB-lite"/>
    </source>
</evidence>
<dbReference type="Proteomes" id="UP000634136">
    <property type="component" value="Unassembled WGS sequence"/>
</dbReference>
<feature type="compositionally biased region" description="Basic and acidic residues" evidence="1">
    <location>
        <begin position="46"/>
        <end position="55"/>
    </location>
</feature>
<protein>
    <submittedName>
        <fullName evidence="2">Uncharacterized protein</fullName>
    </submittedName>
</protein>
<evidence type="ECO:0000313" key="3">
    <source>
        <dbReference type="Proteomes" id="UP000634136"/>
    </source>
</evidence>
<sequence length="55" mass="6424">MSGLDVIFIRKFSYTMYAKPAEFLMRAQNPKSREATQNIPIQSKFSENREDPPPF</sequence>
<name>A0A834W0B7_9FABA</name>